<feature type="transmembrane region" description="Helical" evidence="1">
    <location>
        <begin position="60"/>
        <end position="87"/>
    </location>
</feature>
<evidence type="ECO:0000313" key="2">
    <source>
        <dbReference type="EMBL" id="KAI9275671.1"/>
    </source>
</evidence>
<protein>
    <submittedName>
        <fullName evidence="2">Uncharacterized protein</fullName>
    </submittedName>
</protein>
<organism evidence="2 3">
    <name type="scientific">Phascolomyces articulosus</name>
    <dbReference type="NCBI Taxonomy" id="60185"/>
    <lineage>
        <taxon>Eukaryota</taxon>
        <taxon>Fungi</taxon>
        <taxon>Fungi incertae sedis</taxon>
        <taxon>Mucoromycota</taxon>
        <taxon>Mucoromycotina</taxon>
        <taxon>Mucoromycetes</taxon>
        <taxon>Mucorales</taxon>
        <taxon>Lichtheimiaceae</taxon>
        <taxon>Phascolomyces</taxon>
    </lineage>
</organism>
<comment type="caution">
    <text evidence="2">The sequence shown here is derived from an EMBL/GenBank/DDBJ whole genome shotgun (WGS) entry which is preliminary data.</text>
</comment>
<reference evidence="2" key="2">
    <citation type="submission" date="2023-02" db="EMBL/GenBank/DDBJ databases">
        <authorList>
            <consortium name="DOE Joint Genome Institute"/>
            <person name="Mondo S.J."/>
            <person name="Chang Y."/>
            <person name="Wang Y."/>
            <person name="Ahrendt S."/>
            <person name="Andreopoulos W."/>
            <person name="Barry K."/>
            <person name="Beard J."/>
            <person name="Benny G.L."/>
            <person name="Blankenship S."/>
            <person name="Bonito G."/>
            <person name="Cuomo C."/>
            <person name="Desiro A."/>
            <person name="Gervers K.A."/>
            <person name="Hundley H."/>
            <person name="Kuo A."/>
            <person name="LaButti K."/>
            <person name="Lang B.F."/>
            <person name="Lipzen A."/>
            <person name="O'Donnell K."/>
            <person name="Pangilinan J."/>
            <person name="Reynolds N."/>
            <person name="Sandor L."/>
            <person name="Smith M.W."/>
            <person name="Tsang A."/>
            <person name="Grigoriev I.V."/>
            <person name="Stajich J.E."/>
            <person name="Spatafora J.W."/>
        </authorList>
    </citation>
    <scope>NUCLEOTIDE SEQUENCE</scope>
    <source>
        <strain evidence="2">RSA 2281</strain>
    </source>
</reference>
<feature type="transmembrane region" description="Helical" evidence="1">
    <location>
        <begin position="35"/>
        <end position="54"/>
    </location>
</feature>
<gene>
    <name evidence="2" type="ORF">BDA99DRAFT_496165</name>
</gene>
<keyword evidence="1" id="KW-0472">Membrane</keyword>
<name>A0AAD5KMS8_9FUNG</name>
<evidence type="ECO:0000256" key="1">
    <source>
        <dbReference type="SAM" id="Phobius"/>
    </source>
</evidence>
<keyword evidence="1" id="KW-0812">Transmembrane</keyword>
<keyword evidence="3" id="KW-1185">Reference proteome</keyword>
<sequence>MIFMLLRKIAGTCFIRCKKKTLKNTHITQTHNAHILFYTPTSIIIHHTSLSFFIHSTHLFFFLSYLAFIIFLFFCTYHTSCFSYILAFL</sequence>
<accession>A0AAD5KMS8</accession>
<proteinExistence type="predicted"/>
<reference evidence="2" key="1">
    <citation type="journal article" date="2022" name="IScience">
        <title>Evolution of zygomycete secretomes and the origins of terrestrial fungal ecologies.</title>
        <authorList>
            <person name="Chang Y."/>
            <person name="Wang Y."/>
            <person name="Mondo S."/>
            <person name="Ahrendt S."/>
            <person name="Andreopoulos W."/>
            <person name="Barry K."/>
            <person name="Beard J."/>
            <person name="Benny G.L."/>
            <person name="Blankenship S."/>
            <person name="Bonito G."/>
            <person name="Cuomo C."/>
            <person name="Desiro A."/>
            <person name="Gervers K.A."/>
            <person name="Hundley H."/>
            <person name="Kuo A."/>
            <person name="LaButti K."/>
            <person name="Lang B.F."/>
            <person name="Lipzen A."/>
            <person name="O'Donnell K."/>
            <person name="Pangilinan J."/>
            <person name="Reynolds N."/>
            <person name="Sandor L."/>
            <person name="Smith M.E."/>
            <person name="Tsang A."/>
            <person name="Grigoriev I.V."/>
            <person name="Stajich J.E."/>
            <person name="Spatafora J.W."/>
        </authorList>
    </citation>
    <scope>NUCLEOTIDE SEQUENCE</scope>
    <source>
        <strain evidence="2">RSA 2281</strain>
    </source>
</reference>
<dbReference type="Proteomes" id="UP001209540">
    <property type="component" value="Unassembled WGS sequence"/>
</dbReference>
<evidence type="ECO:0000313" key="3">
    <source>
        <dbReference type="Proteomes" id="UP001209540"/>
    </source>
</evidence>
<keyword evidence="1" id="KW-1133">Transmembrane helix</keyword>
<dbReference type="EMBL" id="JAIXMP010000003">
    <property type="protein sequence ID" value="KAI9275671.1"/>
    <property type="molecule type" value="Genomic_DNA"/>
</dbReference>
<dbReference type="AlphaFoldDB" id="A0AAD5KMS8"/>